<dbReference type="InterPro" id="IPR039421">
    <property type="entry name" value="Type_1_exporter"/>
</dbReference>
<evidence type="ECO:0000256" key="5">
    <source>
        <dbReference type="ARBA" id="ARBA00022989"/>
    </source>
</evidence>
<evidence type="ECO:0000256" key="6">
    <source>
        <dbReference type="ARBA" id="ARBA00023136"/>
    </source>
</evidence>
<feature type="transmembrane region" description="Helical" evidence="7">
    <location>
        <begin position="154"/>
        <end position="170"/>
    </location>
</feature>
<dbReference type="EMBL" id="JANPWE010000001">
    <property type="protein sequence ID" value="MCR6544564.1"/>
    <property type="molecule type" value="Genomic_DNA"/>
</dbReference>
<name>A0ABT1Y125_9FIRM</name>
<feature type="transmembrane region" description="Helical" evidence="7">
    <location>
        <begin position="71"/>
        <end position="89"/>
    </location>
</feature>
<comment type="caution">
    <text evidence="10">The sequence shown here is derived from an EMBL/GenBank/DDBJ whole genome shotgun (WGS) entry which is preliminary data.</text>
</comment>
<keyword evidence="4 10" id="KW-0067">ATP-binding</keyword>
<dbReference type="Pfam" id="PF00664">
    <property type="entry name" value="ABC_membrane"/>
    <property type="match status" value="1"/>
</dbReference>
<dbReference type="Gene3D" id="1.20.1560.10">
    <property type="entry name" value="ABC transporter type 1, transmembrane domain"/>
    <property type="match status" value="1"/>
</dbReference>
<reference evidence="10 11" key="1">
    <citation type="submission" date="2022-08" db="EMBL/GenBank/DDBJ databases">
        <title>Proteogenomics of the novel Dehalobacterium formicoaceticum strain EZ94 highlights a key role of methyltransferases during anaerobic dichloromethane degradation.</title>
        <authorList>
            <person name="Wasmund K."/>
        </authorList>
    </citation>
    <scope>NUCLEOTIDE SEQUENCE [LARGE SCALE GENOMIC DNA]</scope>
    <source>
        <strain evidence="10 11">EZ94</strain>
    </source>
</reference>
<dbReference type="RefSeq" id="WP_257912096.1">
    <property type="nucleotide sequence ID" value="NZ_JANPWE010000001.1"/>
</dbReference>
<dbReference type="SUPFAM" id="SSF90123">
    <property type="entry name" value="ABC transporter transmembrane region"/>
    <property type="match status" value="1"/>
</dbReference>
<feature type="transmembrane region" description="Helical" evidence="7">
    <location>
        <begin position="28"/>
        <end position="51"/>
    </location>
</feature>
<feature type="domain" description="ABC transporter" evidence="8">
    <location>
        <begin position="353"/>
        <end position="582"/>
    </location>
</feature>
<evidence type="ECO:0000256" key="7">
    <source>
        <dbReference type="SAM" id="Phobius"/>
    </source>
</evidence>
<dbReference type="Gene3D" id="3.40.50.300">
    <property type="entry name" value="P-loop containing nucleotide triphosphate hydrolases"/>
    <property type="match status" value="1"/>
</dbReference>
<protein>
    <submittedName>
        <fullName evidence="10">ABC transporter ATP-binding protein/permease</fullName>
    </submittedName>
</protein>
<dbReference type="SUPFAM" id="SSF52540">
    <property type="entry name" value="P-loop containing nucleoside triphosphate hydrolases"/>
    <property type="match status" value="1"/>
</dbReference>
<keyword evidence="5 7" id="KW-1133">Transmembrane helix</keyword>
<dbReference type="InterPro" id="IPR036640">
    <property type="entry name" value="ABC1_TM_sf"/>
</dbReference>
<keyword evidence="3" id="KW-0547">Nucleotide-binding</keyword>
<sequence length="591" mass="66688">MGRKRDEKRQIKNVTEPNRILSYFKLELWPLTLVTVSGILYNVGMLAGPYFEGQLAQRLLDIFKGEKDFYSMVRLAFFYLAVILMVQLMRSIKRFYVRRFANNTSRNMRHMLYNSLVNMRKDELEQEGLGPVMTKAIADVDACVEGMRKFTTEVFDTGVVLVAYLALLFFYDWRLALLSCSFTPIAYFIAGQLKTRIAYYNGEYKKSAGRLNNATMDRISNGVTYRIYGGETNRDIAYESHLKDYETRAVAANIWENTMQPPYNIIAMSGAVLIIYFGAKNVLGTGWTSWNIAAFTTFLSAFTKMALKSSKAAKLFNSVQKAQVSWARIKPLMKEYREPDTRTSIDFSQPAKLMVSDLSLRWPGCAQVLKGISFSGDPGQIIGVTGPIACGKSTLGKAFIGEVPYHGSIRVGDRELSQLSDYERSRLISYMGHEPELMSDSIEENIRLGEERDITPYLQAVCFDEEIAQMPHGAATTVGSSGIRLSGGQQSRTALARTLYNARQILILDDPFSAVDKITEQEIFKNLHMLTKDKIVLLISHRLYLFPSLDKVLFLDKGTGIFSTHEELMQVNGVYQKLYQAQAEGGGQNES</sequence>
<evidence type="ECO:0000256" key="3">
    <source>
        <dbReference type="ARBA" id="ARBA00022741"/>
    </source>
</evidence>
<dbReference type="InterPro" id="IPR003593">
    <property type="entry name" value="AAA+_ATPase"/>
</dbReference>
<accession>A0ABT1Y125</accession>
<evidence type="ECO:0000256" key="1">
    <source>
        <dbReference type="ARBA" id="ARBA00004651"/>
    </source>
</evidence>
<dbReference type="PROSITE" id="PS50929">
    <property type="entry name" value="ABC_TM1F"/>
    <property type="match status" value="1"/>
</dbReference>
<proteinExistence type="predicted"/>
<organism evidence="10 11">
    <name type="scientific">Dehalobacterium formicoaceticum</name>
    <dbReference type="NCBI Taxonomy" id="51515"/>
    <lineage>
        <taxon>Bacteria</taxon>
        <taxon>Bacillati</taxon>
        <taxon>Bacillota</taxon>
        <taxon>Clostridia</taxon>
        <taxon>Eubacteriales</taxon>
        <taxon>Peptococcaceae</taxon>
        <taxon>Dehalobacterium</taxon>
    </lineage>
</organism>
<dbReference type="CDD" id="cd07346">
    <property type="entry name" value="ABC_6TM_exporters"/>
    <property type="match status" value="1"/>
</dbReference>
<dbReference type="InterPro" id="IPR011527">
    <property type="entry name" value="ABC1_TM_dom"/>
</dbReference>
<dbReference type="GO" id="GO:0005524">
    <property type="term" value="F:ATP binding"/>
    <property type="evidence" value="ECO:0007669"/>
    <property type="project" value="UniProtKB-KW"/>
</dbReference>
<keyword evidence="11" id="KW-1185">Reference proteome</keyword>
<evidence type="ECO:0000259" key="8">
    <source>
        <dbReference type="PROSITE" id="PS50893"/>
    </source>
</evidence>
<feature type="domain" description="ABC transmembrane type-1" evidence="9">
    <location>
        <begin position="33"/>
        <end position="321"/>
    </location>
</feature>
<keyword evidence="6 7" id="KW-0472">Membrane</keyword>
<evidence type="ECO:0000313" key="10">
    <source>
        <dbReference type="EMBL" id="MCR6544564.1"/>
    </source>
</evidence>
<dbReference type="PROSITE" id="PS50893">
    <property type="entry name" value="ABC_TRANSPORTER_2"/>
    <property type="match status" value="1"/>
</dbReference>
<dbReference type="PANTHER" id="PTHR43394">
    <property type="entry name" value="ATP-DEPENDENT PERMEASE MDL1, MITOCHONDRIAL"/>
    <property type="match status" value="1"/>
</dbReference>
<dbReference type="InterPro" id="IPR003439">
    <property type="entry name" value="ABC_transporter-like_ATP-bd"/>
</dbReference>
<dbReference type="InterPro" id="IPR027417">
    <property type="entry name" value="P-loop_NTPase"/>
</dbReference>
<dbReference type="SMART" id="SM00382">
    <property type="entry name" value="AAA"/>
    <property type="match status" value="1"/>
</dbReference>
<dbReference type="Proteomes" id="UP001524944">
    <property type="component" value="Unassembled WGS sequence"/>
</dbReference>
<evidence type="ECO:0000256" key="4">
    <source>
        <dbReference type="ARBA" id="ARBA00022840"/>
    </source>
</evidence>
<dbReference type="Pfam" id="PF00005">
    <property type="entry name" value="ABC_tran"/>
    <property type="match status" value="1"/>
</dbReference>
<comment type="subcellular location">
    <subcellularLocation>
        <location evidence="1">Cell membrane</location>
        <topology evidence="1">Multi-pass membrane protein</topology>
    </subcellularLocation>
</comment>
<gene>
    <name evidence="10" type="ORF">NVS47_03385</name>
</gene>
<evidence type="ECO:0000256" key="2">
    <source>
        <dbReference type="ARBA" id="ARBA00022692"/>
    </source>
</evidence>
<keyword evidence="2 7" id="KW-0812">Transmembrane</keyword>
<evidence type="ECO:0000259" key="9">
    <source>
        <dbReference type="PROSITE" id="PS50929"/>
    </source>
</evidence>
<evidence type="ECO:0000313" key="11">
    <source>
        <dbReference type="Proteomes" id="UP001524944"/>
    </source>
</evidence>
<dbReference type="PANTHER" id="PTHR43394:SF1">
    <property type="entry name" value="ATP-BINDING CASSETTE SUB-FAMILY B MEMBER 10, MITOCHONDRIAL"/>
    <property type="match status" value="1"/>
</dbReference>